<sequence length="550" mass="60908">MPKKHQKRVLFIKPQSSSPPTLSLSKTQASRPQNGATERTVNDLIRESRRQQLRNDTRTPPPSTNAPSVHPSLRTVLDLPIPPTPLPRYGFGPRAAGSGSGPSRLRRIPGPPPPQSWLTDSIHAPASVRSTSLAGDTDTGNGRIQVRSSKLPEGAFPSTTSLYHLVLKKMACNWEWHAENDLDYFECLPTSLKETLLSYIAVYGEEITTNPLRVLFLHETDSEEMADVRRLDLSNALGAWTSFKQLEKDLLVRDTGPVSVEAMMDTQGATPDTTPDSWDADTAGNAVTDTPTVGSLPKPIHNFKNLRHLSLALSPSNAKAASWSSLLSLATELSTLTSLSLAYWPQPTFTPNAASTRAVVKIPGSRSVVYGGSDMYTSFDNNWREAAGILRTLSRSLYCLRWLDLTGCGDWFGALEWSPSPATTTGSLYSPFYTTRTMQPFAPHREKIGPEWNSGWRGLEKLILEVGWRPVRPSAIGPSSPAGDDDVEAERRLYRYKKERERFDQIRSTAESVARYLRTVRKEAGGKWIDVELSDDMATYLARDEGLLEE</sequence>
<feature type="compositionally biased region" description="Basic and acidic residues" evidence="1">
    <location>
        <begin position="40"/>
        <end position="57"/>
    </location>
</feature>
<feature type="region of interest" description="Disordered" evidence="1">
    <location>
        <begin position="1"/>
        <end position="120"/>
    </location>
</feature>
<dbReference type="EMBL" id="AMGX01000001">
    <property type="protein sequence ID" value="EXJ76216.1"/>
    <property type="molecule type" value="Genomic_DNA"/>
</dbReference>
<dbReference type="HOGENOM" id="CLU_032824_0_0_1"/>
<feature type="compositionally biased region" description="Low complexity" evidence="1">
    <location>
        <begin position="13"/>
        <end position="28"/>
    </location>
</feature>
<evidence type="ECO:0008006" key="4">
    <source>
        <dbReference type="Google" id="ProtNLM"/>
    </source>
</evidence>
<proteinExistence type="predicted"/>
<dbReference type="OrthoDB" id="193467at2759"/>
<dbReference type="Proteomes" id="UP000019471">
    <property type="component" value="Unassembled WGS sequence"/>
</dbReference>
<reference evidence="2 3" key="1">
    <citation type="submission" date="2013-03" db="EMBL/GenBank/DDBJ databases">
        <title>The Genome Sequence of Cladophialophora psammophila CBS 110553.</title>
        <authorList>
            <consortium name="The Broad Institute Genomics Platform"/>
            <person name="Cuomo C."/>
            <person name="de Hoog S."/>
            <person name="Gorbushina A."/>
            <person name="Walker B."/>
            <person name="Young S.K."/>
            <person name="Zeng Q."/>
            <person name="Gargeya S."/>
            <person name="Fitzgerald M."/>
            <person name="Haas B."/>
            <person name="Abouelleil A."/>
            <person name="Allen A.W."/>
            <person name="Alvarado L."/>
            <person name="Arachchi H.M."/>
            <person name="Berlin A.M."/>
            <person name="Chapman S.B."/>
            <person name="Gainer-Dewar J."/>
            <person name="Goldberg J."/>
            <person name="Griggs A."/>
            <person name="Gujja S."/>
            <person name="Hansen M."/>
            <person name="Howarth C."/>
            <person name="Imamovic A."/>
            <person name="Ireland A."/>
            <person name="Larimer J."/>
            <person name="McCowan C."/>
            <person name="Murphy C."/>
            <person name="Pearson M."/>
            <person name="Poon T.W."/>
            <person name="Priest M."/>
            <person name="Roberts A."/>
            <person name="Saif S."/>
            <person name="Shea T."/>
            <person name="Sisk P."/>
            <person name="Sykes S."/>
            <person name="Wortman J."/>
            <person name="Nusbaum C."/>
            <person name="Birren B."/>
        </authorList>
    </citation>
    <scope>NUCLEOTIDE SEQUENCE [LARGE SCALE GENOMIC DNA]</scope>
    <source>
        <strain evidence="2 3">CBS 110553</strain>
    </source>
</reference>
<accession>W9XGZ2</accession>
<evidence type="ECO:0000313" key="3">
    <source>
        <dbReference type="Proteomes" id="UP000019471"/>
    </source>
</evidence>
<dbReference type="GeneID" id="19185460"/>
<dbReference type="SUPFAM" id="SSF52047">
    <property type="entry name" value="RNI-like"/>
    <property type="match status" value="1"/>
</dbReference>
<protein>
    <recommendedName>
        <fullName evidence="4">Tafazzin</fullName>
    </recommendedName>
</protein>
<dbReference type="STRING" id="1182543.W9XGZ2"/>
<dbReference type="RefSeq" id="XP_007739533.1">
    <property type="nucleotide sequence ID" value="XM_007741343.1"/>
</dbReference>
<dbReference type="AlphaFoldDB" id="W9XGZ2"/>
<evidence type="ECO:0000313" key="2">
    <source>
        <dbReference type="EMBL" id="EXJ76216.1"/>
    </source>
</evidence>
<evidence type="ECO:0000256" key="1">
    <source>
        <dbReference type="SAM" id="MobiDB-lite"/>
    </source>
</evidence>
<name>W9XGZ2_9EURO</name>
<feature type="compositionally biased region" description="Basic residues" evidence="1">
    <location>
        <begin position="1"/>
        <end position="10"/>
    </location>
</feature>
<comment type="caution">
    <text evidence="2">The sequence shown here is derived from an EMBL/GenBank/DDBJ whole genome shotgun (WGS) entry which is preliminary data.</text>
</comment>
<gene>
    <name evidence="2" type="ORF">A1O5_00724</name>
</gene>
<feature type="compositionally biased region" description="Low complexity" evidence="1">
    <location>
        <begin position="90"/>
        <end position="103"/>
    </location>
</feature>
<organism evidence="2 3">
    <name type="scientific">Cladophialophora psammophila CBS 110553</name>
    <dbReference type="NCBI Taxonomy" id="1182543"/>
    <lineage>
        <taxon>Eukaryota</taxon>
        <taxon>Fungi</taxon>
        <taxon>Dikarya</taxon>
        <taxon>Ascomycota</taxon>
        <taxon>Pezizomycotina</taxon>
        <taxon>Eurotiomycetes</taxon>
        <taxon>Chaetothyriomycetidae</taxon>
        <taxon>Chaetothyriales</taxon>
        <taxon>Herpotrichiellaceae</taxon>
        <taxon>Cladophialophora</taxon>
    </lineage>
</organism>
<keyword evidence="3" id="KW-1185">Reference proteome</keyword>
<dbReference type="eggNOG" id="ENOG502S698">
    <property type="taxonomic scope" value="Eukaryota"/>
</dbReference>
<feature type="compositionally biased region" description="Polar residues" evidence="1">
    <location>
        <begin position="29"/>
        <end position="39"/>
    </location>
</feature>